<dbReference type="EMBL" id="ACVI01000024">
    <property type="protein sequence ID" value="EET87707.1"/>
    <property type="molecule type" value="Genomic_DNA"/>
</dbReference>
<dbReference type="OrthoDB" id="9782828at2"/>
<dbReference type="eggNOG" id="COG0329">
    <property type="taxonomic scope" value="Bacteria"/>
</dbReference>
<comment type="caution">
    <text evidence="2">The sequence shown here is derived from an EMBL/GenBank/DDBJ whole genome shotgun (WGS) entry which is preliminary data.</text>
</comment>
<evidence type="ECO:0000256" key="1">
    <source>
        <dbReference type="ARBA" id="ARBA00023239"/>
    </source>
</evidence>
<feature type="non-terminal residue" evidence="2">
    <location>
        <position position="1"/>
    </location>
</feature>
<dbReference type="SMART" id="SM01130">
    <property type="entry name" value="DHDPS"/>
    <property type="match status" value="1"/>
</dbReference>
<dbReference type="InterPro" id="IPR002220">
    <property type="entry name" value="DapA-like"/>
</dbReference>
<dbReference type="AlphaFoldDB" id="C6PSM8"/>
<organism evidence="2 3">
    <name type="scientific">Clostridium carboxidivorans P7</name>
    <dbReference type="NCBI Taxonomy" id="536227"/>
    <lineage>
        <taxon>Bacteria</taxon>
        <taxon>Bacillati</taxon>
        <taxon>Bacillota</taxon>
        <taxon>Clostridia</taxon>
        <taxon>Eubacteriales</taxon>
        <taxon>Clostridiaceae</taxon>
        <taxon>Clostridium</taxon>
    </lineage>
</organism>
<evidence type="ECO:0000313" key="3">
    <source>
        <dbReference type="Proteomes" id="UP000004198"/>
    </source>
</evidence>
<dbReference type="Proteomes" id="UP000004198">
    <property type="component" value="Unassembled WGS sequence"/>
</dbReference>
<accession>C6PSM8</accession>
<protein>
    <submittedName>
        <fullName evidence="2">Dihydrodipicolinate synthetase</fullName>
    </submittedName>
</protein>
<evidence type="ECO:0000313" key="2">
    <source>
        <dbReference type="EMBL" id="EET87707.1"/>
    </source>
</evidence>
<gene>
    <name evidence="2" type="ORF">CcarbDRAFT_1795</name>
</gene>
<dbReference type="SUPFAM" id="SSF51569">
    <property type="entry name" value="Aldolase"/>
    <property type="match status" value="1"/>
</dbReference>
<keyword evidence="3" id="KW-1185">Reference proteome</keyword>
<sequence>KVKIISGVCAEGTFDAINQAKAAEAAGADGILLMPPHLWLRFGIKPEGALKFVKDVAEAINIKIFIHLYPSNTKSFYPIDLLLEMCKIPNVVAVKMGTRDMPLYERDVRILREKTPETTLLTCHDENVLSTMIQGLDGALIGFSGCVPELITALFKAVQNEDLKEAKKVNEKLFAAAQGIYGIGEPTGEAHARMKEFLVQRKVFTSPLMRPPLMPLDQHEIDVVTKALTDSGVEKVNLV</sequence>
<dbReference type="InterPro" id="IPR013785">
    <property type="entry name" value="Aldolase_TIM"/>
</dbReference>
<dbReference type="Pfam" id="PF00701">
    <property type="entry name" value="DHDPS"/>
    <property type="match status" value="1"/>
</dbReference>
<dbReference type="GO" id="GO:0008840">
    <property type="term" value="F:4-hydroxy-tetrahydrodipicolinate synthase activity"/>
    <property type="evidence" value="ECO:0007669"/>
    <property type="project" value="TreeGrafter"/>
</dbReference>
<dbReference type="PANTHER" id="PTHR12128:SF38">
    <property type="entry name" value="DIHYDRODIPICOLINATE SYNTHETASE FAMILY PROTEIN (AFU_ORTHOLOGUE AFUA_6G00110)"/>
    <property type="match status" value="1"/>
</dbReference>
<keyword evidence="1" id="KW-0456">Lyase</keyword>
<name>C6PSM8_9CLOT</name>
<reference evidence="2 3" key="1">
    <citation type="submission" date="2009-06" db="EMBL/GenBank/DDBJ databases">
        <title>The draft genome of Clostridium carboxidivorans P7.</title>
        <authorList>
            <consortium name="US DOE Joint Genome Institute (JGI-PGF)"/>
            <person name="Lucas S."/>
            <person name="Copeland A."/>
            <person name="Lapidus A."/>
            <person name="Glavina del Rio T."/>
            <person name="Tice H."/>
            <person name="Bruce D."/>
            <person name="Goodwin L."/>
            <person name="Pitluck S."/>
            <person name="Larimer F."/>
            <person name="Land M.L."/>
            <person name="Hauser L."/>
            <person name="Hemme C.L."/>
        </authorList>
    </citation>
    <scope>NUCLEOTIDE SEQUENCE [LARGE SCALE GENOMIC DNA]</scope>
    <source>
        <strain evidence="2 3">P7</strain>
    </source>
</reference>
<dbReference type="RefSeq" id="WP_007060680.1">
    <property type="nucleotide sequence ID" value="NZ_ACVI01000024.1"/>
</dbReference>
<dbReference type="Gene3D" id="3.20.20.70">
    <property type="entry name" value="Aldolase class I"/>
    <property type="match status" value="1"/>
</dbReference>
<proteinExistence type="predicted"/>
<dbReference type="CDD" id="cd00408">
    <property type="entry name" value="DHDPS-like"/>
    <property type="match status" value="1"/>
</dbReference>
<dbReference type="PANTHER" id="PTHR12128">
    <property type="entry name" value="DIHYDRODIPICOLINATE SYNTHASE"/>
    <property type="match status" value="1"/>
</dbReference>